<keyword evidence="6" id="KW-1185">Reference proteome</keyword>
<dbReference type="EMBL" id="JBIYDN010000016">
    <property type="protein sequence ID" value="MFK4444929.1"/>
    <property type="molecule type" value="Genomic_DNA"/>
</dbReference>
<dbReference type="Gene3D" id="3.10.105.10">
    <property type="entry name" value="Dipeptide-binding Protein, Domain 3"/>
    <property type="match status" value="1"/>
</dbReference>
<organism evidence="5 6">
    <name type="scientific">Caballeronia udeis</name>
    <dbReference type="NCBI Taxonomy" id="1232866"/>
    <lineage>
        <taxon>Bacteria</taxon>
        <taxon>Pseudomonadati</taxon>
        <taxon>Pseudomonadota</taxon>
        <taxon>Betaproteobacteria</taxon>
        <taxon>Burkholderiales</taxon>
        <taxon>Burkholderiaceae</taxon>
        <taxon>Caballeronia</taxon>
    </lineage>
</organism>
<proteinExistence type="inferred from homology"/>
<evidence type="ECO:0000313" key="6">
    <source>
        <dbReference type="Proteomes" id="UP001620514"/>
    </source>
</evidence>
<dbReference type="SUPFAM" id="SSF53850">
    <property type="entry name" value="Periplasmic binding protein-like II"/>
    <property type="match status" value="1"/>
</dbReference>
<dbReference type="CDD" id="cd08502">
    <property type="entry name" value="PBP2_NikA_DppA_OppA_like_16"/>
    <property type="match status" value="1"/>
</dbReference>
<dbReference type="Pfam" id="PF00496">
    <property type="entry name" value="SBP_bac_5"/>
    <property type="match status" value="1"/>
</dbReference>
<dbReference type="InterPro" id="IPR000914">
    <property type="entry name" value="SBP_5_dom"/>
</dbReference>
<dbReference type="InterPro" id="IPR030678">
    <property type="entry name" value="Peptide/Ni-bd"/>
</dbReference>
<dbReference type="InterPro" id="IPR039424">
    <property type="entry name" value="SBP_5"/>
</dbReference>
<evidence type="ECO:0000259" key="4">
    <source>
        <dbReference type="Pfam" id="PF00496"/>
    </source>
</evidence>
<name>A0ABW8MNH6_9BURK</name>
<feature type="domain" description="Solute-binding protein family 5" evidence="4">
    <location>
        <begin position="80"/>
        <end position="440"/>
    </location>
</feature>
<sequence>MKRRAFLLTTANTAAAAAVGLPRLVSAATAATGKLPVLHYVAEADLTGLDPVWSTAYITQMYAELVYDTLFAYDEHYNVQLQMLSDAKTSADGKTWTLTLRKGLAFHDGQPVRSIDCAASIRRWGSRDTLGQELMKATDDIATPDLQTLVFKLRKPFPLLPSALGKVASSMACIMPERLAKIDSHTQITEAVGSGPYKFAKDKWVSGSTAVFERFDGYQPRPGAGSFATGGKVAQLSQVIWKSIPDAATSTAALQAGEIDGLQTVSSDFLPVLAADPSLQIVKSTVATIPIMRFNALYPPFDNPAIRRAVLSVIDQTEFMTALMGTDNKPYWQSGVGVFSPGSPMANDAGLGVMKGASPANIAAAKQMIKDAGYKGETVVLLDPADYPASHMPAMVAADLLKKLGMNVDVQTMDWGTLMQRRASQNPPASGGWNMHFTTISGMNNFDPAGHLALRANGKQGWFGWPTSEKIETLRQAWFDAPDQATRKKLCVELQMQVWQDVPYIPLGAYYNASAFRRGWTGISTQMPLFYNLRRT</sequence>
<dbReference type="PIRSF" id="PIRSF002741">
    <property type="entry name" value="MppA"/>
    <property type="match status" value="1"/>
</dbReference>
<evidence type="ECO:0000256" key="1">
    <source>
        <dbReference type="ARBA" id="ARBA00005695"/>
    </source>
</evidence>
<dbReference type="Gene3D" id="3.40.190.10">
    <property type="entry name" value="Periplasmic binding protein-like II"/>
    <property type="match status" value="1"/>
</dbReference>
<dbReference type="RefSeq" id="WP_404609992.1">
    <property type="nucleotide sequence ID" value="NZ_JBIYDN010000016.1"/>
</dbReference>
<dbReference type="Gene3D" id="3.90.76.10">
    <property type="entry name" value="Dipeptide-binding Protein, Domain 1"/>
    <property type="match status" value="1"/>
</dbReference>
<dbReference type="PROSITE" id="PS51318">
    <property type="entry name" value="TAT"/>
    <property type="match status" value="1"/>
</dbReference>
<reference evidence="5 6" key="2">
    <citation type="submission" date="2024-11" db="EMBL/GenBank/DDBJ databases">
        <title>Using genomics to understand microbial adaptation to soil warming.</title>
        <authorList>
            <person name="Deangelis K.M. PhD."/>
        </authorList>
    </citation>
    <scope>NUCLEOTIDE SEQUENCE [LARGE SCALE GENOMIC DNA]</scope>
    <source>
        <strain evidence="5 6">GAS97</strain>
    </source>
</reference>
<protein>
    <submittedName>
        <fullName evidence="5">Peptide/nickel transport system substrate-binding protein</fullName>
    </submittedName>
</protein>
<accession>A0ABW8MNH6</accession>
<dbReference type="Proteomes" id="UP001620514">
    <property type="component" value="Unassembled WGS sequence"/>
</dbReference>
<evidence type="ECO:0000313" key="5">
    <source>
        <dbReference type="EMBL" id="MFK4444929.1"/>
    </source>
</evidence>
<evidence type="ECO:0000256" key="3">
    <source>
        <dbReference type="SAM" id="SignalP"/>
    </source>
</evidence>
<dbReference type="PANTHER" id="PTHR30290">
    <property type="entry name" value="PERIPLASMIC BINDING COMPONENT OF ABC TRANSPORTER"/>
    <property type="match status" value="1"/>
</dbReference>
<comment type="caution">
    <text evidence="5">The sequence shown here is derived from an EMBL/GenBank/DDBJ whole genome shotgun (WGS) entry which is preliminary data.</text>
</comment>
<dbReference type="InterPro" id="IPR006311">
    <property type="entry name" value="TAT_signal"/>
</dbReference>
<dbReference type="PANTHER" id="PTHR30290:SF38">
    <property type="entry name" value="D,D-DIPEPTIDE-BINDING PERIPLASMIC PROTEIN DDPA-RELATED"/>
    <property type="match status" value="1"/>
</dbReference>
<feature type="signal peptide" evidence="3">
    <location>
        <begin position="1"/>
        <end position="27"/>
    </location>
</feature>
<reference evidence="5 6" key="1">
    <citation type="submission" date="2024-10" db="EMBL/GenBank/DDBJ databases">
        <authorList>
            <person name="Deangelis K."/>
            <person name="Huntemann M."/>
            <person name="Clum A."/>
            <person name="Wang J."/>
            <person name="Palaniappan K."/>
            <person name="Ritter S."/>
            <person name="Chen I.-M."/>
            <person name="Stamatis D."/>
            <person name="Reddy T."/>
            <person name="O'Malley R."/>
            <person name="Daum C."/>
            <person name="Ng V."/>
            <person name="Ivanova N."/>
            <person name="Kyrpides N."/>
            <person name="Woyke T."/>
        </authorList>
    </citation>
    <scope>NUCLEOTIDE SEQUENCE [LARGE SCALE GENOMIC DNA]</scope>
    <source>
        <strain evidence="5 6">GAS97</strain>
    </source>
</reference>
<feature type="chain" id="PRO_5047228594" evidence="3">
    <location>
        <begin position="28"/>
        <end position="536"/>
    </location>
</feature>
<keyword evidence="2 3" id="KW-0732">Signal</keyword>
<evidence type="ECO:0000256" key="2">
    <source>
        <dbReference type="ARBA" id="ARBA00022729"/>
    </source>
</evidence>
<comment type="similarity">
    <text evidence="1">Belongs to the bacterial solute-binding protein 5 family.</text>
</comment>
<gene>
    <name evidence="5" type="ORF">ABH943_004951</name>
</gene>